<dbReference type="STRING" id="395493.BegalDRAFT_2142"/>
<reference evidence="2 3" key="1">
    <citation type="submission" date="2011-11" db="EMBL/GenBank/DDBJ databases">
        <title>Improved High-Quality Draft sequence of Beggiatoa alba B18lD.</title>
        <authorList>
            <consortium name="US DOE Joint Genome Institute"/>
            <person name="Lucas S."/>
            <person name="Han J."/>
            <person name="Lapidus A."/>
            <person name="Cheng J.-F."/>
            <person name="Goodwin L."/>
            <person name="Pitluck S."/>
            <person name="Peters L."/>
            <person name="Mikhailova N."/>
            <person name="Held B."/>
            <person name="Detter J.C."/>
            <person name="Han C."/>
            <person name="Tapia R."/>
            <person name="Land M."/>
            <person name="Hauser L."/>
            <person name="Kyrpides N."/>
            <person name="Ivanova N."/>
            <person name="Pagani I."/>
            <person name="Samuel K."/>
            <person name="Teske A."/>
            <person name="Mueller J."/>
            <person name="Woyke T."/>
        </authorList>
    </citation>
    <scope>NUCLEOTIDE SEQUENCE [LARGE SCALE GENOMIC DNA]</scope>
    <source>
        <strain evidence="2 3">B18LD</strain>
    </source>
</reference>
<gene>
    <name evidence="2" type="ORF">BegalDRAFT_2142</name>
</gene>
<keyword evidence="3" id="KW-1185">Reference proteome</keyword>
<dbReference type="NCBIfam" id="TIGR02532">
    <property type="entry name" value="IV_pilin_GFxxxE"/>
    <property type="match status" value="1"/>
</dbReference>
<dbReference type="OrthoDB" id="5625155at2"/>
<dbReference type="EMBL" id="JH600070">
    <property type="protein sequence ID" value="EIJ43006.1"/>
    <property type="molecule type" value="Genomic_DNA"/>
</dbReference>
<proteinExistence type="predicted"/>
<dbReference type="RefSeq" id="WP_002689874.1">
    <property type="nucleotide sequence ID" value="NZ_JH600070.1"/>
</dbReference>
<dbReference type="AlphaFoldDB" id="I3CHB3"/>
<evidence type="ECO:0000256" key="1">
    <source>
        <dbReference type="SAM" id="Phobius"/>
    </source>
</evidence>
<name>I3CHB3_9GAMM</name>
<dbReference type="eggNOG" id="COG2165">
    <property type="taxonomic scope" value="Bacteria"/>
</dbReference>
<evidence type="ECO:0000313" key="3">
    <source>
        <dbReference type="Proteomes" id="UP000005744"/>
    </source>
</evidence>
<protein>
    <submittedName>
        <fullName evidence="2">Prepilin-type N-terminal cleavage/methylation domain-containing protein</fullName>
    </submittedName>
</protein>
<keyword evidence="1" id="KW-1133">Transmembrane helix</keyword>
<dbReference type="Proteomes" id="UP000005744">
    <property type="component" value="Unassembled WGS sequence"/>
</dbReference>
<evidence type="ECO:0000313" key="2">
    <source>
        <dbReference type="EMBL" id="EIJ43006.1"/>
    </source>
</evidence>
<feature type="transmembrane region" description="Helical" evidence="1">
    <location>
        <begin position="12"/>
        <end position="37"/>
    </location>
</feature>
<dbReference type="InterPro" id="IPR012902">
    <property type="entry name" value="N_methyl_site"/>
</dbReference>
<keyword evidence="1" id="KW-0812">Transmembrane</keyword>
<sequence length="207" mass="23934">MGHHLKLRGFTLLEMLVVLVISSFISVLLMQGLSFLAQLQGRFVEQLDDLHIGALQEYWFRSTVTNVLADYKDVENNYVFQGNSERFSGLTIAGLDNEAGVPTPFAWTIIKTDEQYGLYYQALDKPNEPAWQVAIWQGQADGFRYLDRKGQWFNQWPPTTLGLESPQLPRAISFSGYRRQQLLYWVVPILARDQTPIDYRLLEEDLR</sequence>
<accession>I3CHB3</accession>
<dbReference type="HOGENOM" id="CLU_1365247_0_0_6"/>
<dbReference type="PROSITE" id="PS00409">
    <property type="entry name" value="PROKAR_NTER_METHYL"/>
    <property type="match status" value="1"/>
</dbReference>
<dbReference type="Pfam" id="PF07963">
    <property type="entry name" value="N_methyl"/>
    <property type="match status" value="1"/>
</dbReference>
<keyword evidence="1" id="KW-0472">Membrane</keyword>
<organism evidence="2 3">
    <name type="scientific">Beggiatoa alba B18LD</name>
    <dbReference type="NCBI Taxonomy" id="395493"/>
    <lineage>
        <taxon>Bacteria</taxon>
        <taxon>Pseudomonadati</taxon>
        <taxon>Pseudomonadota</taxon>
        <taxon>Gammaproteobacteria</taxon>
        <taxon>Thiotrichales</taxon>
        <taxon>Thiotrichaceae</taxon>
        <taxon>Beggiatoa</taxon>
    </lineage>
</organism>